<gene>
    <name evidence="3" type="ORF">LIER_03689</name>
</gene>
<name>A0AAV3NVC3_LITER</name>
<dbReference type="Proteomes" id="UP001454036">
    <property type="component" value="Unassembled WGS sequence"/>
</dbReference>
<evidence type="ECO:0000313" key="3">
    <source>
        <dbReference type="EMBL" id="GAA0142888.1"/>
    </source>
</evidence>
<proteinExistence type="predicted"/>
<dbReference type="EMBL" id="BAABME010000451">
    <property type="protein sequence ID" value="GAA0142888.1"/>
    <property type="molecule type" value="Genomic_DNA"/>
</dbReference>
<feature type="compositionally biased region" description="Acidic residues" evidence="1">
    <location>
        <begin position="121"/>
        <end position="131"/>
    </location>
</feature>
<keyword evidence="4" id="KW-1185">Reference proteome</keyword>
<organism evidence="3 4">
    <name type="scientific">Lithospermum erythrorhizon</name>
    <name type="common">Purple gromwell</name>
    <name type="synonym">Lithospermum officinale var. erythrorhizon</name>
    <dbReference type="NCBI Taxonomy" id="34254"/>
    <lineage>
        <taxon>Eukaryota</taxon>
        <taxon>Viridiplantae</taxon>
        <taxon>Streptophyta</taxon>
        <taxon>Embryophyta</taxon>
        <taxon>Tracheophyta</taxon>
        <taxon>Spermatophyta</taxon>
        <taxon>Magnoliopsida</taxon>
        <taxon>eudicotyledons</taxon>
        <taxon>Gunneridae</taxon>
        <taxon>Pentapetalae</taxon>
        <taxon>asterids</taxon>
        <taxon>lamiids</taxon>
        <taxon>Boraginales</taxon>
        <taxon>Boraginaceae</taxon>
        <taxon>Boraginoideae</taxon>
        <taxon>Lithospermeae</taxon>
        <taxon>Lithospermum</taxon>
    </lineage>
</organism>
<comment type="caution">
    <text evidence="3">The sequence shown here is derived from an EMBL/GenBank/DDBJ whole genome shotgun (WGS) entry which is preliminary data.</text>
</comment>
<evidence type="ECO:0000256" key="1">
    <source>
        <dbReference type="SAM" id="MobiDB-lite"/>
    </source>
</evidence>
<feature type="region of interest" description="Disordered" evidence="1">
    <location>
        <begin position="102"/>
        <end position="137"/>
    </location>
</feature>
<evidence type="ECO:0000313" key="4">
    <source>
        <dbReference type="Proteomes" id="UP001454036"/>
    </source>
</evidence>
<reference evidence="3 4" key="1">
    <citation type="submission" date="2024-01" db="EMBL/GenBank/DDBJ databases">
        <title>The complete chloroplast genome sequence of Lithospermum erythrorhizon: insights into the phylogenetic relationship among Boraginaceae species and the maternal lineages of purple gromwells.</title>
        <authorList>
            <person name="Okada T."/>
            <person name="Watanabe K."/>
        </authorList>
    </citation>
    <scope>NUCLEOTIDE SEQUENCE [LARGE SCALE GENOMIC DNA]</scope>
</reference>
<evidence type="ECO:0000259" key="2">
    <source>
        <dbReference type="Pfam" id="PF13952"/>
    </source>
</evidence>
<sequence>MLVHPKTGIVQIKSKGKVIQDDIFILASQAQQMFYIEYVSDDKKHLEWVVASKTFARNRLDSTNIQEDGDVDVEFLQEEEQPVPIPVQPTMELDDDNILVTMGLYDDDDDDDEVPQLFTNEDQEESDDDDDKNDKNY</sequence>
<feature type="domain" description="DUF4216" evidence="2">
    <location>
        <begin position="6"/>
        <end position="49"/>
    </location>
</feature>
<accession>A0AAV3NVC3</accession>
<dbReference type="InterPro" id="IPR025312">
    <property type="entry name" value="DUF4216"/>
</dbReference>
<feature type="compositionally biased region" description="Acidic residues" evidence="1">
    <location>
        <begin position="105"/>
        <end position="114"/>
    </location>
</feature>
<dbReference type="AlphaFoldDB" id="A0AAV3NVC3"/>
<protein>
    <recommendedName>
        <fullName evidence="2">DUF4216 domain-containing protein</fullName>
    </recommendedName>
</protein>
<dbReference type="Pfam" id="PF13952">
    <property type="entry name" value="DUF4216"/>
    <property type="match status" value="1"/>
</dbReference>